<evidence type="ECO:0000256" key="3">
    <source>
        <dbReference type="ARBA" id="ARBA00022475"/>
    </source>
</evidence>
<dbReference type="Pfam" id="PF07681">
    <property type="entry name" value="DoxX"/>
    <property type="match status" value="1"/>
</dbReference>
<gene>
    <name evidence="8" type="ORF">BDD43_3956</name>
</gene>
<keyword evidence="3" id="KW-1003">Cell membrane</keyword>
<feature type="transmembrane region" description="Helical" evidence="7">
    <location>
        <begin position="60"/>
        <end position="80"/>
    </location>
</feature>
<dbReference type="InterPro" id="IPR051907">
    <property type="entry name" value="DoxX-like_oxidoreductase"/>
</dbReference>
<dbReference type="OrthoDB" id="680764at2"/>
<evidence type="ECO:0000256" key="5">
    <source>
        <dbReference type="ARBA" id="ARBA00022989"/>
    </source>
</evidence>
<keyword evidence="4 7" id="KW-0812">Transmembrane</keyword>
<dbReference type="PANTHER" id="PTHR33452">
    <property type="entry name" value="OXIDOREDUCTASE CATD-RELATED"/>
    <property type="match status" value="1"/>
</dbReference>
<feature type="transmembrane region" description="Helical" evidence="7">
    <location>
        <begin position="87"/>
        <end position="106"/>
    </location>
</feature>
<keyword evidence="6 7" id="KW-0472">Membrane</keyword>
<dbReference type="AlphaFoldDB" id="A0A495J549"/>
<protein>
    <submittedName>
        <fullName evidence="8">DoxX-like protein</fullName>
    </submittedName>
</protein>
<evidence type="ECO:0000256" key="2">
    <source>
        <dbReference type="ARBA" id="ARBA00006679"/>
    </source>
</evidence>
<organism evidence="8 9">
    <name type="scientific">Mucilaginibacter gracilis</name>
    <dbReference type="NCBI Taxonomy" id="423350"/>
    <lineage>
        <taxon>Bacteria</taxon>
        <taxon>Pseudomonadati</taxon>
        <taxon>Bacteroidota</taxon>
        <taxon>Sphingobacteriia</taxon>
        <taxon>Sphingobacteriales</taxon>
        <taxon>Sphingobacteriaceae</taxon>
        <taxon>Mucilaginibacter</taxon>
    </lineage>
</organism>
<evidence type="ECO:0000256" key="4">
    <source>
        <dbReference type="ARBA" id="ARBA00022692"/>
    </source>
</evidence>
<evidence type="ECO:0000256" key="1">
    <source>
        <dbReference type="ARBA" id="ARBA00004651"/>
    </source>
</evidence>
<dbReference type="RefSeq" id="WP_121199206.1">
    <property type="nucleotide sequence ID" value="NZ_RBKU01000001.1"/>
</dbReference>
<comment type="similarity">
    <text evidence="2">Belongs to the DoxX family.</text>
</comment>
<reference evidence="8 9" key="1">
    <citation type="submission" date="2018-10" db="EMBL/GenBank/DDBJ databases">
        <title>Genomic Encyclopedia of Archaeal and Bacterial Type Strains, Phase II (KMG-II): from individual species to whole genera.</title>
        <authorList>
            <person name="Goeker M."/>
        </authorList>
    </citation>
    <scope>NUCLEOTIDE SEQUENCE [LARGE SCALE GENOMIC DNA]</scope>
    <source>
        <strain evidence="8 9">DSM 18602</strain>
    </source>
</reference>
<feature type="transmembrane region" description="Helical" evidence="7">
    <location>
        <begin position="112"/>
        <end position="131"/>
    </location>
</feature>
<name>A0A495J549_9SPHI</name>
<evidence type="ECO:0000256" key="6">
    <source>
        <dbReference type="ARBA" id="ARBA00023136"/>
    </source>
</evidence>
<dbReference type="GO" id="GO:0005886">
    <property type="term" value="C:plasma membrane"/>
    <property type="evidence" value="ECO:0007669"/>
    <property type="project" value="UniProtKB-SubCell"/>
</dbReference>
<evidence type="ECO:0000313" key="9">
    <source>
        <dbReference type="Proteomes" id="UP000268007"/>
    </source>
</evidence>
<comment type="subcellular location">
    <subcellularLocation>
        <location evidence="1">Cell membrane</location>
        <topology evidence="1">Multi-pass membrane protein</topology>
    </subcellularLocation>
</comment>
<sequence length="149" mass="16142">MNTVHKIETWGNTHHPLVLDPIRIALGIFLAFKGASFINNSYTLHAIIANQNAITLPETILMPAVYAIAFIHLIGGMMLALGIFSRIASLVQIPIVLGAVLLSNAVQLPGNSSVWLSIVTLVLLMVFCVVGSGKLSIEKIMENQHTIFN</sequence>
<dbReference type="InterPro" id="IPR032808">
    <property type="entry name" value="DoxX"/>
</dbReference>
<dbReference type="EMBL" id="RBKU01000001">
    <property type="protein sequence ID" value="RKR83742.1"/>
    <property type="molecule type" value="Genomic_DNA"/>
</dbReference>
<evidence type="ECO:0000256" key="7">
    <source>
        <dbReference type="SAM" id="Phobius"/>
    </source>
</evidence>
<accession>A0A495J549</accession>
<keyword evidence="9" id="KW-1185">Reference proteome</keyword>
<dbReference type="PANTHER" id="PTHR33452:SF1">
    <property type="entry name" value="INNER MEMBRANE PROTEIN YPHA-RELATED"/>
    <property type="match status" value="1"/>
</dbReference>
<dbReference type="Proteomes" id="UP000268007">
    <property type="component" value="Unassembled WGS sequence"/>
</dbReference>
<proteinExistence type="inferred from homology"/>
<keyword evidence="5 7" id="KW-1133">Transmembrane helix</keyword>
<comment type="caution">
    <text evidence="8">The sequence shown here is derived from an EMBL/GenBank/DDBJ whole genome shotgun (WGS) entry which is preliminary data.</text>
</comment>
<evidence type="ECO:0000313" key="8">
    <source>
        <dbReference type="EMBL" id="RKR83742.1"/>
    </source>
</evidence>